<evidence type="ECO:0000313" key="2">
    <source>
        <dbReference type="Proteomes" id="UP000183529"/>
    </source>
</evidence>
<dbReference type="EMBL" id="FNZM01000017">
    <property type="protein sequence ID" value="SEK09358.1"/>
    <property type="molecule type" value="Genomic_DNA"/>
</dbReference>
<dbReference type="AlphaFoldDB" id="A0AAQ1GLA7"/>
<evidence type="ECO:0000313" key="1">
    <source>
        <dbReference type="EMBL" id="SEK09358.1"/>
    </source>
</evidence>
<sequence length="147" mass="15627">MVSDTGGDQSAETPFGKLSTNDSNVLLLDGKPVSPQIQGNNSLSFVAQVAMKNRRAVLVQDNGGTACPALYHWVILSEGSYTVGPEFGSCSDLPKVSTQSGKLIVTMPDFVGDAASEAEQKRVAKRTKKYVYDGKAMTDDGKQVHGD</sequence>
<comment type="caution">
    <text evidence="1">The sequence shown here is derived from an EMBL/GenBank/DDBJ whole genome shotgun (WGS) entry which is preliminary data.</text>
</comment>
<accession>A0AAQ1GLA7</accession>
<proteinExistence type="predicted"/>
<protein>
    <submittedName>
        <fullName evidence="1">Uncharacterized protein</fullName>
    </submittedName>
</protein>
<name>A0AAQ1GLA7_9BURK</name>
<dbReference type="Proteomes" id="UP000183529">
    <property type="component" value="Unassembled WGS sequence"/>
</dbReference>
<organism evidence="1 2">
    <name type="scientific">Paraburkholderia tropica</name>
    <dbReference type="NCBI Taxonomy" id="92647"/>
    <lineage>
        <taxon>Bacteria</taxon>
        <taxon>Pseudomonadati</taxon>
        <taxon>Pseudomonadota</taxon>
        <taxon>Betaproteobacteria</taxon>
        <taxon>Burkholderiales</taxon>
        <taxon>Burkholderiaceae</taxon>
        <taxon>Paraburkholderia</taxon>
    </lineage>
</organism>
<gene>
    <name evidence="1" type="ORF">SAMN05216550_117186</name>
</gene>
<reference evidence="1 2" key="1">
    <citation type="submission" date="2016-10" db="EMBL/GenBank/DDBJ databases">
        <authorList>
            <person name="Varghese N."/>
            <person name="Submissions S."/>
        </authorList>
    </citation>
    <scope>NUCLEOTIDE SEQUENCE [LARGE SCALE GENOMIC DNA]</scope>
    <source>
        <strain evidence="1 2">LMG 22274</strain>
    </source>
</reference>